<name>A0A918NKW8_9ACTN</name>
<gene>
    <name evidence="2" type="ORF">GCM10010515_51180</name>
</gene>
<feature type="region of interest" description="Disordered" evidence="1">
    <location>
        <begin position="84"/>
        <end position="109"/>
    </location>
</feature>
<evidence type="ECO:0000256" key="1">
    <source>
        <dbReference type="SAM" id="MobiDB-lite"/>
    </source>
</evidence>
<sequence length="109" mass="11811">MEAPRREKGHEREDGTLPDLLRWVEPGFPRTRALPGLHGTRVAECHPVGPDALRAGLAGVGPAGDGEVTVSRACSHFGAARLRRSTRDRTRCRATESVRPSRAHVRASA</sequence>
<proteinExistence type="predicted"/>
<evidence type="ECO:0000313" key="3">
    <source>
        <dbReference type="Proteomes" id="UP000645555"/>
    </source>
</evidence>
<keyword evidence="3" id="KW-1185">Reference proteome</keyword>
<accession>A0A918NKW8</accession>
<dbReference type="EMBL" id="BMWD01000019">
    <property type="protein sequence ID" value="GGX76925.1"/>
    <property type="molecule type" value="Genomic_DNA"/>
</dbReference>
<dbReference type="Proteomes" id="UP000645555">
    <property type="component" value="Unassembled WGS sequence"/>
</dbReference>
<reference evidence="2" key="2">
    <citation type="submission" date="2020-09" db="EMBL/GenBank/DDBJ databases">
        <authorList>
            <person name="Sun Q."/>
            <person name="Ohkuma M."/>
        </authorList>
    </citation>
    <scope>NUCLEOTIDE SEQUENCE</scope>
    <source>
        <strain evidence="2">JCM 4956</strain>
    </source>
</reference>
<evidence type="ECO:0000313" key="2">
    <source>
        <dbReference type="EMBL" id="GGX76925.1"/>
    </source>
</evidence>
<protein>
    <submittedName>
        <fullName evidence="2">Uncharacterized protein</fullName>
    </submittedName>
</protein>
<organism evidence="2 3">
    <name type="scientific">Streptomyces fructofermentans</name>
    <dbReference type="NCBI Taxonomy" id="152141"/>
    <lineage>
        <taxon>Bacteria</taxon>
        <taxon>Bacillati</taxon>
        <taxon>Actinomycetota</taxon>
        <taxon>Actinomycetes</taxon>
        <taxon>Kitasatosporales</taxon>
        <taxon>Streptomycetaceae</taxon>
        <taxon>Streptomyces</taxon>
    </lineage>
</organism>
<reference evidence="2" key="1">
    <citation type="journal article" date="2014" name="Int. J. Syst. Evol. Microbiol.">
        <title>Complete genome sequence of Corynebacterium casei LMG S-19264T (=DSM 44701T), isolated from a smear-ripened cheese.</title>
        <authorList>
            <consortium name="US DOE Joint Genome Institute (JGI-PGF)"/>
            <person name="Walter F."/>
            <person name="Albersmeier A."/>
            <person name="Kalinowski J."/>
            <person name="Ruckert C."/>
        </authorList>
    </citation>
    <scope>NUCLEOTIDE SEQUENCE</scope>
    <source>
        <strain evidence="2">JCM 4956</strain>
    </source>
</reference>
<feature type="compositionally biased region" description="Basic and acidic residues" evidence="1">
    <location>
        <begin position="85"/>
        <end position="96"/>
    </location>
</feature>
<dbReference type="AlphaFoldDB" id="A0A918NKW8"/>
<comment type="caution">
    <text evidence="2">The sequence shown here is derived from an EMBL/GenBank/DDBJ whole genome shotgun (WGS) entry which is preliminary data.</text>
</comment>